<evidence type="ECO:0000256" key="2">
    <source>
        <dbReference type="SAM" id="SignalP"/>
    </source>
</evidence>
<proteinExistence type="predicted"/>
<evidence type="ECO:0000313" key="3">
    <source>
        <dbReference type="EMBL" id="GGW45847.1"/>
    </source>
</evidence>
<dbReference type="EMBL" id="BMYQ01000021">
    <property type="protein sequence ID" value="GGW45847.1"/>
    <property type="molecule type" value="Genomic_DNA"/>
</dbReference>
<reference evidence="3" key="2">
    <citation type="submission" date="2020-09" db="EMBL/GenBank/DDBJ databases">
        <authorList>
            <person name="Sun Q."/>
            <person name="Kim S."/>
        </authorList>
    </citation>
    <scope>NUCLEOTIDE SEQUENCE</scope>
    <source>
        <strain evidence="3">KCTC 23714</strain>
    </source>
</reference>
<keyword evidence="4" id="KW-1185">Reference proteome</keyword>
<dbReference type="AlphaFoldDB" id="A0A918MR10"/>
<name>A0A918MR10_9RHOB</name>
<feature type="signal peptide" evidence="2">
    <location>
        <begin position="1"/>
        <end position="20"/>
    </location>
</feature>
<protein>
    <submittedName>
        <fullName evidence="3">Uncharacterized protein</fullName>
    </submittedName>
</protein>
<keyword evidence="2" id="KW-0732">Signal</keyword>
<feature type="chain" id="PRO_5037172709" evidence="2">
    <location>
        <begin position="21"/>
        <end position="262"/>
    </location>
</feature>
<dbReference type="RefSeq" id="WP_189635406.1">
    <property type="nucleotide sequence ID" value="NZ_BMYQ01000021.1"/>
</dbReference>
<dbReference type="Proteomes" id="UP000628984">
    <property type="component" value="Unassembled WGS sequence"/>
</dbReference>
<feature type="region of interest" description="Disordered" evidence="1">
    <location>
        <begin position="222"/>
        <end position="262"/>
    </location>
</feature>
<sequence>MLRFPLSLLFALGAATASHAGDLVTCKTSLRGEVQEFAYDPDSPALKESRGLREKLANATGEITCPGLVTLRALTPELTDADRGPFCLQWDGKLNTYLGYDLGARDAYLSCRTVRKQFCQRVSASKQAAGKLGQAAKGLAVDAGTEAVLGAAGVAGVQGPATLIAEHLISLGATAVQGVGATAALGAVAVTAVAVGGAIYVCSDDGAAPAALQPAPLLKPGEVAPGSELPKGEAIITVTPVPAPQTPPSQTPAPQTPVLPAD</sequence>
<evidence type="ECO:0000256" key="1">
    <source>
        <dbReference type="SAM" id="MobiDB-lite"/>
    </source>
</evidence>
<gene>
    <name evidence="3" type="ORF">GCM10011452_37400</name>
</gene>
<comment type="caution">
    <text evidence="3">The sequence shown here is derived from an EMBL/GenBank/DDBJ whole genome shotgun (WGS) entry which is preliminary data.</text>
</comment>
<evidence type="ECO:0000313" key="4">
    <source>
        <dbReference type="Proteomes" id="UP000628984"/>
    </source>
</evidence>
<reference evidence="3" key="1">
    <citation type="journal article" date="2014" name="Int. J. Syst. Evol. Microbiol.">
        <title>Complete genome sequence of Corynebacterium casei LMG S-19264T (=DSM 44701T), isolated from a smear-ripened cheese.</title>
        <authorList>
            <consortium name="US DOE Joint Genome Institute (JGI-PGF)"/>
            <person name="Walter F."/>
            <person name="Albersmeier A."/>
            <person name="Kalinowski J."/>
            <person name="Ruckert C."/>
        </authorList>
    </citation>
    <scope>NUCLEOTIDE SEQUENCE</scope>
    <source>
        <strain evidence="3">KCTC 23714</strain>
    </source>
</reference>
<accession>A0A918MR10</accession>
<organism evidence="3 4">
    <name type="scientific">Gemmobacter lanyuensis</name>
    <dbReference type="NCBI Taxonomy" id="1054497"/>
    <lineage>
        <taxon>Bacteria</taxon>
        <taxon>Pseudomonadati</taxon>
        <taxon>Pseudomonadota</taxon>
        <taxon>Alphaproteobacteria</taxon>
        <taxon>Rhodobacterales</taxon>
        <taxon>Paracoccaceae</taxon>
        <taxon>Gemmobacter</taxon>
    </lineage>
</organism>
<feature type="compositionally biased region" description="Pro residues" evidence="1">
    <location>
        <begin position="241"/>
        <end position="262"/>
    </location>
</feature>